<organism evidence="1 2">
    <name type="scientific">Pseudomonas fluorescens</name>
    <dbReference type="NCBI Taxonomy" id="294"/>
    <lineage>
        <taxon>Bacteria</taxon>
        <taxon>Pseudomonadati</taxon>
        <taxon>Pseudomonadota</taxon>
        <taxon>Gammaproteobacteria</taxon>
        <taxon>Pseudomonadales</taxon>
        <taxon>Pseudomonadaceae</taxon>
        <taxon>Pseudomonas</taxon>
    </lineage>
</organism>
<dbReference type="AlphaFoldDB" id="A0A327N807"/>
<protein>
    <recommendedName>
        <fullName evidence="3">HNH nuclease domain-containing protein</fullName>
    </recommendedName>
</protein>
<comment type="caution">
    <text evidence="1">The sequence shown here is derived from an EMBL/GenBank/DDBJ whole genome shotgun (WGS) entry which is preliminary data.</text>
</comment>
<dbReference type="InterPro" id="IPR003615">
    <property type="entry name" value="HNH_nuc"/>
</dbReference>
<proteinExistence type="predicted"/>
<name>A0A327N807_PSEFL</name>
<dbReference type="EMBL" id="QLIN01000003">
    <property type="protein sequence ID" value="RAI70863.1"/>
    <property type="molecule type" value="Genomic_DNA"/>
</dbReference>
<evidence type="ECO:0008006" key="3">
    <source>
        <dbReference type="Google" id="ProtNLM"/>
    </source>
</evidence>
<accession>A0A327N807</accession>
<evidence type="ECO:0000313" key="1">
    <source>
        <dbReference type="EMBL" id="RAI70863.1"/>
    </source>
</evidence>
<sequence length="280" mass="31693">MWNLKKPSLTSARSDLDLLFPEDAEIGISDDDKLKVLALYDEYELALGQPVPEWKTKLLSEDSRDLLLTAYGEVSDSGELSLLRATLKKAAKKCPYCGFGEVRDLDHHLPKKHYKCFSVFALNLVPSCSKCNGHKPRKPPSTKEKFHIHAYLDDVSKFNFLVADIEISDGALSATFRVERRRGMSIELTKRLRQHLTDFKLNERYVAQVIDYLESQETSLDDNYRDGGAGEVKAYLLRTAESIVRTKGHNDWREALVVALADSEEFCDGGFYEVLGFPPP</sequence>
<dbReference type="CDD" id="cd00085">
    <property type="entry name" value="HNHc"/>
    <property type="match status" value="1"/>
</dbReference>
<dbReference type="Gene3D" id="1.10.30.50">
    <property type="match status" value="1"/>
</dbReference>
<reference evidence="1 2" key="1">
    <citation type="submission" date="2018-06" db="EMBL/GenBank/DDBJ databases">
        <authorList>
            <person name="Zhirakovskaya E."/>
        </authorList>
    </citation>
    <scope>NUCLEOTIDE SEQUENCE [LARGE SCALE GENOMIC DNA]</scope>
    <source>
        <strain evidence="1 2">LY3</strain>
    </source>
</reference>
<dbReference type="Proteomes" id="UP000249493">
    <property type="component" value="Unassembled WGS sequence"/>
</dbReference>
<gene>
    <name evidence="1" type="ORF">DOZ80_10365</name>
</gene>
<evidence type="ECO:0000313" key="2">
    <source>
        <dbReference type="Proteomes" id="UP000249493"/>
    </source>
</evidence>
<dbReference type="RefSeq" id="WP_111282412.1">
    <property type="nucleotide sequence ID" value="NZ_QLIN01000003.1"/>
</dbReference>